<dbReference type="NCBIfam" id="TIGR00260">
    <property type="entry name" value="thrC"/>
    <property type="match status" value="1"/>
</dbReference>
<dbReference type="PANTHER" id="PTHR42690">
    <property type="entry name" value="THREONINE SYNTHASE FAMILY MEMBER"/>
    <property type="match status" value="1"/>
</dbReference>
<comment type="pathway">
    <text evidence="2">Amino-acid biosynthesis; L-threonine biosynthesis; L-threonine from L-aspartate: step 5/5.</text>
</comment>
<protein>
    <recommendedName>
        <fullName evidence="5 11">Threonine synthase</fullName>
        <ecNumber evidence="4 11">4.2.3.1</ecNumber>
    </recommendedName>
</protein>
<dbReference type="Pfam" id="PF00291">
    <property type="entry name" value="PALP"/>
    <property type="match status" value="1"/>
</dbReference>
<evidence type="ECO:0000256" key="9">
    <source>
        <dbReference type="ARBA" id="ARBA00023239"/>
    </source>
</evidence>
<keyword evidence="6" id="KW-0028">Amino-acid biosynthesis</keyword>
<evidence type="ECO:0000256" key="12">
    <source>
        <dbReference type="PIRSR" id="PIRSR604450-51"/>
    </source>
</evidence>
<dbReference type="UniPathway" id="UPA00050">
    <property type="reaction ID" value="UER00065"/>
</dbReference>
<dbReference type="SUPFAM" id="SSF53686">
    <property type="entry name" value="Tryptophan synthase beta subunit-like PLP-dependent enzymes"/>
    <property type="match status" value="1"/>
</dbReference>
<evidence type="ECO:0000256" key="2">
    <source>
        <dbReference type="ARBA" id="ARBA00004979"/>
    </source>
</evidence>
<dbReference type="Proteomes" id="UP000256326">
    <property type="component" value="Unassembled WGS sequence"/>
</dbReference>
<evidence type="ECO:0000256" key="10">
    <source>
        <dbReference type="ARBA" id="ARBA00049144"/>
    </source>
</evidence>
<keyword evidence="16" id="KW-1185">Reference proteome</keyword>
<dbReference type="InterPro" id="IPR037158">
    <property type="entry name" value="Thr_synth_N_sf"/>
</dbReference>
<dbReference type="Gene3D" id="3.90.1380.10">
    <property type="entry name" value="Threonine synthase, N-terminal domain"/>
    <property type="match status" value="1"/>
</dbReference>
<feature type="modified residue" description="N6-(pyridoxal phosphate)lysine" evidence="12">
    <location>
        <position position="106"/>
    </location>
</feature>
<dbReference type="OrthoDB" id="9763107at2"/>
<evidence type="ECO:0000259" key="14">
    <source>
        <dbReference type="Pfam" id="PF14821"/>
    </source>
</evidence>
<accession>A0A3D9CYX1</accession>
<comment type="cofactor">
    <cofactor evidence="1 12">
        <name>pyridoxal 5'-phosphate</name>
        <dbReference type="ChEBI" id="CHEBI:597326"/>
    </cofactor>
</comment>
<sequence length="435" mass="48800">MKYISTRQQQATNIKTAILKGLADDGGLFMPEYIPQLDSEFFENLPNLTLQEIGFRVAKEFLGESISDDNLKEIIDEVLNFEIPAVKISENIYSLELFHGPTMAFKDVGARFMARMMSYFSEGKPMKVIAATSGDTGSAVASGFFGVPGIEVYILYPKGKVSPLQEKQLTTWGGNIKALEIHGTFDDCQALAKQILSDEELNQKFTLTSANSINIARLIPQSFYYFWAFAQLQKLKKPIVFSVPSGNFGNLTAGLFAKKMGLPIHHFVASTNENDVVPKFLETGNYESKPSKQTISNAMDVGNPSNFERMKSLFNNDVSEFKKEIKSYSFSDEATKKAMQEVKKDFNYTLDPHGAVAYLGLQALRQAQSDKINEDFVGVLLETAHPAKFVEVVEDVLKEQIEIPEKLEAFNKREKKSVEFPVDFEAVKNYLIEEK</sequence>
<evidence type="ECO:0000256" key="8">
    <source>
        <dbReference type="ARBA" id="ARBA00022898"/>
    </source>
</evidence>
<keyword evidence="9 15" id="KW-0456">Lyase</keyword>
<dbReference type="CDD" id="cd01560">
    <property type="entry name" value="Thr-synth_2"/>
    <property type="match status" value="1"/>
</dbReference>
<evidence type="ECO:0000256" key="3">
    <source>
        <dbReference type="ARBA" id="ARBA00005517"/>
    </source>
</evidence>
<evidence type="ECO:0000256" key="7">
    <source>
        <dbReference type="ARBA" id="ARBA00022697"/>
    </source>
</evidence>
<dbReference type="InterPro" id="IPR001926">
    <property type="entry name" value="TrpB-like_PALP"/>
</dbReference>
<name>A0A3D9CYX1_9FLAO</name>
<feature type="domain" description="Tryptophan synthase beta chain-like PALP" evidence="13">
    <location>
        <begin position="95"/>
        <end position="375"/>
    </location>
</feature>
<comment type="caution">
    <text evidence="15">The sequence shown here is derived from an EMBL/GenBank/DDBJ whole genome shotgun (WGS) entry which is preliminary data.</text>
</comment>
<dbReference type="RefSeq" id="WP_116034370.1">
    <property type="nucleotide sequence ID" value="NZ_JBHLVV010000025.1"/>
</dbReference>
<organism evidence="15 16">
    <name type="scientific">Epilithonimonas hispanica</name>
    <dbReference type="NCBI Taxonomy" id="358687"/>
    <lineage>
        <taxon>Bacteria</taxon>
        <taxon>Pseudomonadati</taxon>
        <taxon>Bacteroidota</taxon>
        <taxon>Flavobacteriia</taxon>
        <taxon>Flavobacteriales</taxon>
        <taxon>Weeksellaceae</taxon>
        <taxon>Chryseobacterium group</taxon>
        <taxon>Epilithonimonas</taxon>
    </lineage>
</organism>
<dbReference type="Pfam" id="PF14821">
    <property type="entry name" value="Thr_synth_N"/>
    <property type="match status" value="1"/>
</dbReference>
<evidence type="ECO:0000313" key="15">
    <source>
        <dbReference type="EMBL" id="REC70861.1"/>
    </source>
</evidence>
<dbReference type="InterPro" id="IPR000634">
    <property type="entry name" value="Ser/Thr_deHydtase_PyrdxlP-BS"/>
</dbReference>
<dbReference type="InterPro" id="IPR029144">
    <property type="entry name" value="Thr_synth_N"/>
</dbReference>
<feature type="domain" description="Threonine synthase N-terminal" evidence="14">
    <location>
        <begin position="2"/>
        <end position="77"/>
    </location>
</feature>
<dbReference type="AlphaFoldDB" id="A0A3D9CYX1"/>
<gene>
    <name evidence="15" type="ORF">DRF58_07740</name>
</gene>
<dbReference type="EMBL" id="QNUG01000013">
    <property type="protein sequence ID" value="REC70861.1"/>
    <property type="molecule type" value="Genomic_DNA"/>
</dbReference>
<reference evidence="15 16" key="1">
    <citation type="journal article" date="2006" name="Int. J. Syst. Evol. Microbiol.">
        <title>Chryseobacterium hispanicum sp. nov., isolated from the drinking water distribution system of Sevilla, Spain.</title>
        <authorList>
            <person name="Gallego V."/>
            <person name="Garcia M.T."/>
            <person name="Ventosa A."/>
        </authorList>
    </citation>
    <scope>NUCLEOTIDE SEQUENCE [LARGE SCALE GENOMIC DNA]</scope>
    <source>
        <strain evidence="15 16">KCTC 22104</strain>
    </source>
</reference>
<comment type="catalytic activity">
    <reaction evidence="10">
        <text>O-phospho-L-homoserine + H2O = L-threonine + phosphate</text>
        <dbReference type="Rhea" id="RHEA:10840"/>
        <dbReference type="ChEBI" id="CHEBI:15377"/>
        <dbReference type="ChEBI" id="CHEBI:43474"/>
        <dbReference type="ChEBI" id="CHEBI:57590"/>
        <dbReference type="ChEBI" id="CHEBI:57926"/>
        <dbReference type="EC" id="4.2.3.1"/>
    </reaction>
</comment>
<dbReference type="InterPro" id="IPR004450">
    <property type="entry name" value="Thr_synthase-like"/>
</dbReference>
<proteinExistence type="inferred from homology"/>
<keyword evidence="7" id="KW-0791">Threonine biosynthesis</keyword>
<dbReference type="Gene3D" id="3.40.50.1100">
    <property type="match status" value="2"/>
</dbReference>
<dbReference type="InterPro" id="IPR036052">
    <property type="entry name" value="TrpB-like_PALP_sf"/>
</dbReference>
<dbReference type="GO" id="GO:0030170">
    <property type="term" value="F:pyridoxal phosphate binding"/>
    <property type="evidence" value="ECO:0007669"/>
    <property type="project" value="InterPro"/>
</dbReference>
<keyword evidence="8 12" id="KW-0663">Pyridoxal phosphate</keyword>
<dbReference type="PANTHER" id="PTHR42690:SF1">
    <property type="entry name" value="THREONINE SYNTHASE-LIKE 2"/>
    <property type="match status" value="1"/>
</dbReference>
<dbReference type="GO" id="GO:0004795">
    <property type="term" value="F:threonine synthase activity"/>
    <property type="evidence" value="ECO:0007669"/>
    <property type="project" value="UniProtKB-UniRule"/>
</dbReference>
<comment type="similarity">
    <text evidence="3">Belongs to the threonine synthase family.</text>
</comment>
<dbReference type="InterPro" id="IPR051166">
    <property type="entry name" value="Threonine_Synthase"/>
</dbReference>
<evidence type="ECO:0000259" key="13">
    <source>
        <dbReference type="Pfam" id="PF00291"/>
    </source>
</evidence>
<evidence type="ECO:0000256" key="1">
    <source>
        <dbReference type="ARBA" id="ARBA00001933"/>
    </source>
</evidence>
<evidence type="ECO:0000256" key="11">
    <source>
        <dbReference type="NCBIfam" id="TIGR00260"/>
    </source>
</evidence>
<dbReference type="GO" id="GO:0009088">
    <property type="term" value="P:threonine biosynthetic process"/>
    <property type="evidence" value="ECO:0007669"/>
    <property type="project" value="UniProtKB-UniRule"/>
</dbReference>
<dbReference type="PROSITE" id="PS00165">
    <property type="entry name" value="DEHYDRATASE_SER_THR"/>
    <property type="match status" value="1"/>
</dbReference>
<dbReference type="EC" id="4.2.3.1" evidence="4 11"/>
<evidence type="ECO:0000256" key="5">
    <source>
        <dbReference type="ARBA" id="ARBA00018679"/>
    </source>
</evidence>
<evidence type="ECO:0000256" key="6">
    <source>
        <dbReference type="ARBA" id="ARBA00022605"/>
    </source>
</evidence>
<evidence type="ECO:0000313" key="16">
    <source>
        <dbReference type="Proteomes" id="UP000256326"/>
    </source>
</evidence>
<evidence type="ECO:0000256" key="4">
    <source>
        <dbReference type="ARBA" id="ARBA00013028"/>
    </source>
</evidence>